<dbReference type="Gene3D" id="2.60.40.1080">
    <property type="match status" value="3"/>
</dbReference>
<evidence type="ECO:0000313" key="3">
    <source>
        <dbReference type="EMBL" id="NBI51919.1"/>
    </source>
</evidence>
<feature type="region of interest" description="Disordered" evidence="1">
    <location>
        <begin position="1144"/>
        <end position="1178"/>
    </location>
</feature>
<protein>
    <submittedName>
        <fullName evidence="3">Cell surface protein</fullName>
    </submittedName>
</protein>
<keyword evidence="4" id="KW-1185">Reference proteome</keyword>
<feature type="domain" description="BIG2" evidence="2">
    <location>
        <begin position="512"/>
        <end position="595"/>
    </location>
</feature>
<dbReference type="PROSITE" id="PS51257">
    <property type="entry name" value="PROKAR_LIPOPROTEIN"/>
    <property type="match status" value="1"/>
</dbReference>
<evidence type="ECO:0000256" key="1">
    <source>
        <dbReference type="SAM" id="MobiDB-lite"/>
    </source>
</evidence>
<dbReference type="RefSeq" id="WP_240152866.1">
    <property type="nucleotide sequence ID" value="NZ_RSEJ01000003.1"/>
</dbReference>
<dbReference type="SUPFAM" id="SSF49373">
    <property type="entry name" value="Invasin/intimin cell-adhesion fragments"/>
    <property type="match status" value="1"/>
</dbReference>
<dbReference type="SMART" id="SM00635">
    <property type="entry name" value="BID_2"/>
    <property type="match status" value="1"/>
</dbReference>
<dbReference type="Proteomes" id="UP000738517">
    <property type="component" value="Unassembled WGS sequence"/>
</dbReference>
<organism evidence="3 4">
    <name type="scientific">Photobacterium alginatilyticum</name>
    <dbReference type="NCBI Taxonomy" id="1775171"/>
    <lineage>
        <taxon>Bacteria</taxon>
        <taxon>Pseudomonadati</taxon>
        <taxon>Pseudomonadota</taxon>
        <taxon>Gammaproteobacteria</taxon>
        <taxon>Vibrionales</taxon>
        <taxon>Vibrionaceae</taxon>
        <taxon>Photobacterium</taxon>
    </lineage>
</organism>
<gene>
    <name evidence="3" type="ORF">EIZ48_04955</name>
</gene>
<feature type="compositionally biased region" description="Pro residues" evidence="1">
    <location>
        <begin position="1161"/>
        <end position="1170"/>
    </location>
</feature>
<evidence type="ECO:0000259" key="2">
    <source>
        <dbReference type="SMART" id="SM00635"/>
    </source>
</evidence>
<accession>A0ABW9YFC7</accession>
<dbReference type="InterPro" id="IPR003343">
    <property type="entry name" value="Big_2"/>
</dbReference>
<dbReference type="InterPro" id="IPR008964">
    <property type="entry name" value="Invasin/intimin_cell_adhesion"/>
</dbReference>
<sequence length="1178" mass="128994">MHKPILMSVSLIAMLTGCGGSDSDNKTELEKKAPQNTITFSGTVYDGPMADTTVSIYAGNNLLASGKTDSNGQYSVNASIPVAEFDKIKTQPITYHAQRNDIILYQFAGKSLAEAFESKNNQSLITNFSTVEYVLADANKNNFVTEAEWNALQKIDRNVTEKMVVRYGVGLKSIIDYSATLAGFDNSTIWLRALLDDTSWEEWYRLNIVPYSDAWAALFADTWFLDQEAGRFVDLAAWELKYDNVVIPAPTEPVEPVVNYLLMEGLPLKVSVGDTINPSVNALWSNAHSTNVTALANYVVTPEGALVQNGTQWEVKQAGTITLSAEYQGASTETTIEAGEPIAEVEHIVISGVDQQVTVGDILRPQVSAIWSDEHTTEVTGNTAWAVSPADAVVFTNGNMQIVKPGNILLQAQYQGKTATIGVNADNAVLVSLRLDADKRQQYLEDEWQVSAHGVHQNGYIVDFSQEAEWVSNNPAILESLGNGRFLGKAVGTATITAKFGEYSATLEFDVEAKMVRVSLNLPNGTISRAETLQLSLNGEFNDGSVSVVTDGVVWSSSNPEFLTIDESGVATGIAEGQSVVSATYQDFTLEETVTVIQPKIISSTPAFVDGVMTLQEGETLEYGFKFVRSNGVEHVFTAAENGLDFESYGFTGQVDTSGIKVGVIDKDADRIRAIRSGEDKLRIENVPVELQQIFVELGATTSANDYPSRVTLNAKILDNQDVYQWNALTGKAPVGETVTLVQAIQSNNSLYRFWQVQGAEQDGIYATQLTSEGESEAILVLADSELVSNQIISDNYDYVLLVTTDATGAEVNYRYQLSNGALTQIAMADFPNGKFNFTYDSFAFTPNGNLVVTHSDSGVTPYVYLFETAVWEQKAQIPGVRIQTPANTKQIAVLDTEQMNYSPYRAPVLSVLDLETLEVTSQEITYPGDAEYFCRSNETLSFAVSAALKDSGAGCLVSKTGSYDGVGYWLWDSIAELPKLHLFADGKVTATVESYAVASRKLDGHIVFNAGRLKDAARNEYVEVAEIADIEVEGVIEQHIRHQRLGKFGEKMKGQYSSDARLQDGMQFTLDNVDVPNELIAVFNYGTAVRNESGNWSSDPLMYQLPVAIDNQWKLYNLGNTLILSNEESTDPKYWQLQMRKPAVVEQPEEPVTPEEPVVPEEPVPPVKPEQPVDPAQ</sequence>
<name>A0ABW9YFC7_9GAMM</name>
<dbReference type="SUPFAM" id="SSF82171">
    <property type="entry name" value="DPP6 N-terminal domain-like"/>
    <property type="match status" value="1"/>
</dbReference>
<reference evidence="3 4" key="1">
    <citation type="journal article" date="2017" name="Int. J. Syst. Evol. Microbiol.">
        <title>Photobacterium alginatilyticum sp. nov., a marine bacterium isolated from bottom seawater.</title>
        <authorList>
            <person name="Wang X."/>
            <person name="Wang Y."/>
            <person name="Yang X."/>
            <person name="Sun H."/>
            <person name="Li B."/>
            <person name="Zhang X.H."/>
        </authorList>
    </citation>
    <scope>NUCLEOTIDE SEQUENCE [LARGE SCALE GENOMIC DNA]</scope>
    <source>
        <strain evidence="3 4">P03D4</strain>
    </source>
</reference>
<evidence type="ECO:0000313" key="4">
    <source>
        <dbReference type="Proteomes" id="UP000738517"/>
    </source>
</evidence>
<comment type="caution">
    <text evidence="3">The sequence shown here is derived from an EMBL/GenBank/DDBJ whole genome shotgun (WGS) entry which is preliminary data.</text>
</comment>
<dbReference type="EMBL" id="RSEJ01000003">
    <property type="protein sequence ID" value="NBI51919.1"/>
    <property type="molecule type" value="Genomic_DNA"/>
</dbReference>
<proteinExistence type="predicted"/>